<evidence type="ECO:0000256" key="7">
    <source>
        <dbReference type="ARBA" id="ARBA00024484"/>
    </source>
</evidence>
<dbReference type="GO" id="GO:0016020">
    <property type="term" value="C:membrane"/>
    <property type="evidence" value="ECO:0000318"/>
    <property type="project" value="GO_Central"/>
</dbReference>
<evidence type="ECO:0000256" key="11">
    <source>
        <dbReference type="ARBA" id="ARBA00024565"/>
    </source>
</evidence>
<keyword evidence="4 13" id="KW-0276">Fatty acid metabolism</keyword>
<accession>Q21872</accession>
<dbReference type="RefSeq" id="NP_501893.1">
    <property type="nucleotide sequence ID" value="NM_069492.7"/>
</dbReference>
<keyword evidence="2 13" id="KW-0436">Ligase</keyword>
<comment type="catalytic activity">
    <reaction evidence="6">
        <text>5-hydroxy-(6E,8Z,11Z,14Z)-eicosatetraenoate + ATP + CoA = 5-hydroxy-(6E,8Z,11Z,14Z)-eicosatetraenoyl-CoA + AMP + diphosphate</text>
        <dbReference type="Rhea" id="RHEA:52108"/>
        <dbReference type="ChEBI" id="CHEBI:30616"/>
        <dbReference type="ChEBI" id="CHEBI:33019"/>
        <dbReference type="ChEBI" id="CHEBI:57287"/>
        <dbReference type="ChEBI" id="CHEBI:65341"/>
        <dbReference type="ChEBI" id="CHEBI:136407"/>
        <dbReference type="ChEBI" id="CHEBI:456215"/>
    </reaction>
    <physiologicalReaction direction="left-to-right" evidence="6">
        <dbReference type="Rhea" id="RHEA:52109"/>
    </physiologicalReaction>
</comment>
<dbReference type="EC" id="6.2.1.3" evidence="13"/>
<dbReference type="GO" id="GO:0047676">
    <property type="term" value="F:arachidonate-CoA ligase activity"/>
    <property type="evidence" value="ECO:0007669"/>
    <property type="project" value="UniProtKB-EC"/>
</dbReference>
<name>Q21872_CAEEL</name>
<evidence type="ECO:0000256" key="4">
    <source>
        <dbReference type="ARBA" id="ARBA00022832"/>
    </source>
</evidence>
<evidence type="ECO:0000313" key="17">
    <source>
        <dbReference type="WormBase" id="R09E10.3"/>
    </source>
</evidence>
<keyword evidence="16" id="KW-1185">Reference proteome</keyword>
<dbReference type="PaxDb" id="6239-R09E10.3"/>
<keyword evidence="3 13" id="KW-0547">Nucleotide-binding</keyword>
<dbReference type="GeneID" id="177918"/>
<dbReference type="UCSC" id="R09E10.3">
    <property type="organism name" value="c. elegans"/>
</dbReference>
<dbReference type="CDD" id="cd05927">
    <property type="entry name" value="LC-FACS_euk"/>
    <property type="match status" value="1"/>
</dbReference>
<dbReference type="PhylomeDB" id="Q21872"/>
<comment type="catalytic activity">
    <reaction evidence="12">
        <text>hexadecanoate + ATP + CoA = hexadecanoyl-CoA + AMP + diphosphate</text>
        <dbReference type="Rhea" id="RHEA:30751"/>
        <dbReference type="ChEBI" id="CHEBI:7896"/>
        <dbReference type="ChEBI" id="CHEBI:30616"/>
        <dbReference type="ChEBI" id="CHEBI:33019"/>
        <dbReference type="ChEBI" id="CHEBI:57287"/>
        <dbReference type="ChEBI" id="CHEBI:57379"/>
        <dbReference type="ChEBI" id="CHEBI:456215"/>
    </reaction>
    <physiologicalReaction direction="left-to-right" evidence="12">
        <dbReference type="Rhea" id="RHEA:30752"/>
    </physiologicalReaction>
</comment>
<evidence type="ECO:0000256" key="10">
    <source>
        <dbReference type="ARBA" id="ARBA00024548"/>
    </source>
</evidence>
<dbReference type="PIR" id="T24092">
    <property type="entry name" value="T24092"/>
</dbReference>
<evidence type="ECO:0000256" key="1">
    <source>
        <dbReference type="ARBA" id="ARBA00006432"/>
    </source>
</evidence>
<comment type="catalytic activity">
    <reaction evidence="10">
        <text>(5Z,8Z,11Z,14Z)-eicosatetraenoate + ATP + CoA = (5Z,8Z,11Z,14Z)-eicosatetraenoyl-CoA + AMP + diphosphate</text>
        <dbReference type="Rhea" id="RHEA:19713"/>
        <dbReference type="ChEBI" id="CHEBI:30616"/>
        <dbReference type="ChEBI" id="CHEBI:32395"/>
        <dbReference type="ChEBI" id="CHEBI:33019"/>
        <dbReference type="ChEBI" id="CHEBI:57287"/>
        <dbReference type="ChEBI" id="CHEBI:57368"/>
        <dbReference type="ChEBI" id="CHEBI:456215"/>
        <dbReference type="EC" id="6.2.1.15"/>
    </reaction>
    <physiologicalReaction direction="left-to-right" evidence="10">
        <dbReference type="Rhea" id="RHEA:19714"/>
    </physiologicalReaction>
</comment>
<protein>
    <recommendedName>
        <fullName evidence="13">Long-chain-fatty-acid--CoA ligase</fullName>
        <ecNumber evidence="13">6.2.1.3</ecNumber>
    </recommendedName>
</protein>
<evidence type="ECO:0000313" key="15">
    <source>
        <dbReference type="EMBL" id="CAA94298.2"/>
    </source>
</evidence>
<organism evidence="15 16">
    <name type="scientific">Caenorhabditis elegans</name>
    <dbReference type="NCBI Taxonomy" id="6239"/>
    <lineage>
        <taxon>Eukaryota</taxon>
        <taxon>Metazoa</taxon>
        <taxon>Ecdysozoa</taxon>
        <taxon>Nematoda</taxon>
        <taxon>Chromadorea</taxon>
        <taxon>Rhabditida</taxon>
        <taxon>Rhabditina</taxon>
        <taxon>Rhabditomorpha</taxon>
        <taxon>Rhabditoidea</taxon>
        <taxon>Rhabditidae</taxon>
        <taxon>Peloderinae</taxon>
        <taxon>Caenorhabditis</taxon>
    </lineage>
</organism>
<gene>
    <name evidence="15 17" type="primary">acs-18</name>
    <name evidence="15" type="ORF">CELE_R09E10.3</name>
    <name evidence="17" type="ORF">R09E10.3</name>
</gene>
<dbReference type="GO" id="GO:0004467">
    <property type="term" value="F:long-chain fatty acid-CoA ligase activity"/>
    <property type="evidence" value="ECO:0000318"/>
    <property type="project" value="GO_Central"/>
</dbReference>
<dbReference type="OrthoDB" id="1700726at2759"/>
<keyword evidence="13" id="KW-0443">Lipid metabolism</keyword>
<dbReference type="Pfam" id="PF00501">
    <property type="entry name" value="AMP-binding"/>
    <property type="match status" value="1"/>
</dbReference>
<sequence length="700" mass="78884">MSYRGLNLITRQVISRLTFRYSGLFTRITYPISVQDRGFFFGKRRVPRCDLKNQSIIQEDGGRKAAWLGDGPLQHGWFEGVLTTYSGIRRGPTVGGKEMLGKRVMKDGKLEWEWISYDQAFETSDHASQAIRKLGIEIGEESKIGIYSNNRPEWILSEMAIHNFSNVSVPLYDTITNDDMHYITNLCEISLMFVDAEIKTKQLIRDKSYLSSLKYIVQFNECSDDIKEMARENDFRLWSFNEFVEMGKKQKHRPHVPPTPETLATISFTSGTTGRPKGVMLTHLNMCSATMSCEEFENEAGVQDAYLSYLPLAHIYERLCLLSNFMIGSRIGFSRGDPKLLVDDVQALAPRSFATVPRVIDKIHKAVMKQVQDKPLKKMILNAAIAYKLYHYKMTGKATRKTWVDKYVLHKIQMLLGPNIRQLILGAAKSDVSAMRFARGAFGVEVLEGYGQTETSGPTTLQLVGDTRIGCVGPPMACAMIKLIDVPELGYSVDKNGGEVLVKGHNVTSGYYKNPEATASSFTEDGYMKTGDIGRFTAEGSLQIIDRRKNVFKMPQGKFVAPDLTESLYTSSSFVQQIYVHGDMEKPWLVAIVVPDPEYLASYALTKHNINGKTYEQLCNIPILADDVLRQFVELTEEDKRPRYEGVYGVHLTPVAFSAENGLTTPTLKNKRNAIAQFFKAEIDGMYKKIETSELSNLAK</sequence>
<dbReference type="GO" id="GO:0005524">
    <property type="term" value="F:ATP binding"/>
    <property type="evidence" value="ECO:0007669"/>
    <property type="project" value="UniProtKB-KW"/>
</dbReference>
<comment type="similarity">
    <text evidence="1 13">Belongs to the ATP-dependent AMP-binding enzyme family.</text>
</comment>
<dbReference type="Proteomes" id="UP000001940">
    <property type="component" value="Chromosome IV"/>
</dbReference>
<dbReference type="AlphaFoldDB" id="Q21872"/>
<dbReference type="GO" id="GO:0001676">
    <property type="term" value="P:long-chain fatty acid metabolic process"/>
    <property type="evidence" value="ECO:0000318"/>
    <property type="project" value="GO_Central"/>
</dbReference>
<keyword evidence="5 13" id="KW-0067">ATP-binding</keyword>
<dbReference type="STRING" id="6239.R09E10.3.1"/>
<dbReference type="PeptideAtlas" id="Q21872"/>
<comment type="catalytic activity">
    <reaction evidence="9">
        <text>15-hydroxy-(5Z,8Z,11Z,13E)-eicosatetraenoate + ATP + CoA = 15-hydroxy-(5Z,8Z,11Z,13E)-eicosatetraenoyl-CoA + AMP + diphosphate</text>
        <dbReference type="Rhea" id="RHEA:52116"/>
        <dbReference type="ChEBI" id="CHEBI:30616"/>
        <dbReference type="ChEBI" id="CHEBI:33019"/>
        <dbReference type="ChEBI" id="CHEBI:57287"/>
        <dbReference type="ChEBI" id="CHEBI:78832"/>
        <dbReference type="ChEBI" id="CHEBI:136409"/>
        <dbReference type="ChEBI" id="CHEBI:456215"/>
    </reaction>
    <physiologicalReaction direction="left-to-right" evidence="9">
        <dbReference type="Rhea" id="RHEA:52117"/>
    </physiologicalReaction>
</comment>
<evidence type="ECO:0000259" key="14">
    <source>
        <dbReference type="Pfam" id="PF00501"/>
    </source>
</evidence>
<evidence type="ECO:0000256" key="13">
    <source>
        <dbReference type="RuleBase" id="RU369030"/>
    </source>
</evidence>
<dbReference type="eggNOG" id="KOG1256">
    <property type="taxonomic scope" value="Eukaryota"/>
</dbReference>
<dbReference type="Bgee" id="WBGene00011173">
    <property type="expression patterns" value="Expressed in adult organism and 1 other cell type or tissue"/>
</dbReference>
<dbReference type="EMBL" id="BX284604">
    <property type="protein sequence ID" value="CAA94298.2"/>
    <property type="molecule type" value="Genomic_DNA"/>
</dbReference>
<dbReference type="HOGENOM" id="CLU_000022_45_4_1"/>
<dbReference type="CTD" id="177918"/>
<evidence type="ECO:0000256" key="8">
    <source>
        <dbReference type="ARBA" id="ARBA00024495"/>
    </source>
</evidence>
<evidence type="ECO:0000256" key="12">
    <source>
        <dbReference type="ARBA" id="ARBA00049139"/>
    </source>
</evidence>
<dbReference type="WormBase" id="R09E10.3">
    <property type="protein sequence ID" value="CE23909"/>
    <property type="gene ID" value="WBGene00011173"/>
    <property type="gene designation" value="acs-18"/>
</dbReference>
<feature type="domain" description="AMP-dependent synthetase/ligase" evidence="14">
    <location>
        <begin position="104"/>
        <end position="512"/>
    </location>
</feature>
<dbReference type="InterPro" id="IPR042099">
    <property type="entry name" value="ANL_N_sf"/>
</dbReference>
<comment type="catalytic activity">
    <reaction evidence="8">
        <text>12-hydroxy-(5Z,8Z,10E,14Z)-eicosatetraenoate + ATP + CoA = 12-hydroxy-(5Z,8Z,10E,14Z)-eicosatetraenoyl-CoA + AMP + diphosphate</text>
        <dbReference type="Rhea" id="RHEA:52112"/>
        <dbReference type="ChEBI" id="CHEBI:30616"/>
        <dbReference type="ChEBI" id="CHEBI:33019"/>
        <dbReference type="ChEBI" id="CHEBI:57287"/>
        <dbReference type="ChEBI" id="CHEBI:90718"/>
        <dbReference type="ChEBI" id="CHEBI:136408"/>
        <dbReference type="ChEBI" id="CHEBI:456215"/>
    </reaction>
    <physiologicalReaction direction="left-to-right" evidence="8">
        <dbReference type="Rhea" id="RHEA:52113"/>
    </physiologicalReaction>
</comment>
<dbReference type="AGR" id="WB:WBGene00011173"/>
<dbReference type="PANTHER" id="PTHR43272">
    <property type="entry name" value="LONG-CHAIN-FATTY-ACID--COA LIGASE"/>
    <property type="match status" value="1"/>
</dbReference>
<dbReference type="GO" id="GO:0005783">
    <property type="term" value="C:endoplasmic reticulum"/>
    <property type="evidence" value="ECO:0000318"/>
    <property type="project" value="GO_Central"/>
</dbReference>
<dbReference type="InterPro" id="IPR000873">
    <property type="entry name" value="AMP-dep_synth/lig_dom"/>
</dbReference>
<evidence type="ECO:0000256" key="5">
    <source>
        <dbReference type="ARBA" id="ARBA00022840"/>
    </source>
</evidence>
<dbReference type="InterPro" id="IPR045311">
    <property type="entry name" value="LC-FACS_euk"/>
</dbReference>
<proteinExistence type="inferred from homology"/>
<evidence type="ECO:0000256" key="9">
    <source>
        <dbReference type="ARBA" id="ARBA00024532"/>
    </source>
</evidence>
<dbReference type="Gene3D" id="3.40.50.12780">
    <property type="entry name" value="N-terminal domain of ligase-like"/>
    <property type="match status" value="1"/>
</dbReference>
<dbReference type="InParanoid" id="Q21872"/>
<comment type="catalytic activity">
    <reaction evidence="7">
        <text>a long-chain fatty acid + ATP + CoA = a long-chain fatty acyl-CoA + AMP + diphosphate</text>
        <dbReference type="Rhea" id="RHEA:15421"/>
        <dbReference type="ChEBI" id="CHEBI:30616"/>
        <dbReference type="ChEBI" id="CHEBI:33019"/>
        <dbReference type="ChEBI" id="CHEBI:57287"/>
        <dbReference type="ChEBI" id="CHEBI:57560"/>
        <dbReference type="ChEBI" id="CHEBI:83139"/>
        <dbReference type="ChEBI" id="CHEBI:456215"/>
        <dbReference type="EC" id="6.2.1.3"/>
    </reaction>
    <physiologicalReaction direction="left-to-right" evidence="7">
        <dbReference type="Rhea" id="RHEA:15422"/>
    </physiologicalReaction>
</comment>
<dbReference type="SMR" id="Q21872"/>
<comment type="catalytic activity">
    <reaction evidence="11">
        <text>(E)-hexadec-2-enoate + ATP + CoA = (2E)-hexadecenoyl-CoA + AMP + diphosphate</text>
        <dbReference type="Rhea" id="RHEA:36139"/>
        <dbReference type="ChEBI" id="CHEBI:30616"/>
        <dbReference type="ChEBI" id="CHEBI:33019"/>
        <dbReference type="ChEBI" id="CHEBI:57287"/>
        <dbReference type="ChEBI" id="CHEBI:61526"/>
        <dbReference type="ChEBI" id="CHEBI:72745"/>
        <dbReference type="ChEBI" id="CHEBI:456215"/>
    </reaction>
    <physiologicalReaction direction="left-to-right" evidence="11">
        <dbReference type="Rhea" id="RHEA:36140"/>
    </physiologicalReaction>
</comment>
<evidence type="ECO:0000256" key="3">
    <source>
        <dbReference type="ARBA" id="ARBA00022741"/>
    </source>
</evidence>
<comment type="function">
    <text evidence="13">Catalyzes the conversion of long-chain fatty acids to their active form acyl-CoAs for both synthesis of cellular lipids, and degradation via beta-oxidation.</text>
</comment>
<evidence type="ECO:0000313" key="16">
    <source>
        <dbReference type="Proteomes" id="UP000001940"/>
    </source>
</evidence>
<dbReference type="KEGG" id="cel:CELE_R09E10.3"/>
<dbReference type="FunCoup" id="Q21872">
    <property type="interactions" value="137"/>
</dbReference>
<dbReference type="InterPro" id="IPR020845">
    <property type="entry name" value="AMP-binding_CS"/>
</dbReference>
<dbReference type="OMA" id="QTQVSIC"/>
<evidence type="ECO:0000256" key="2">
    <source>
        <dbReference type="ARBA" id="ARBA00022598"/>
    </source>
</evidence>
<dbReference type="SUPFAM" id="SSF56801">
    <property type="entry name" value="Acetyl-CoA synthetase-like"/>
    <property type="match status" value="1"/>
</dbReference>
<dbReference type="PIR" id="F88808">
    <property type="entry name" value="F88808"/>
</dbReference>
<reference evidence="15 16" key="1">
    <citation type="journal article" date="1998" name="Science">
        <title>Genome sequence of the nematode C. elegans: a platform for investigating biology.</title>
        <authorList>
            <consortium name="The C. elegans sequencing consortium"/>
            <person name="Sulson J.E."/>
            <person name="Waterston R."/>
        </authorList>
    </citation>
    <scope>NUCLEOTIDE SEQUENCE [LARGE SCALE GENOMIC DNA]</scope>
    <source>
        <strain evidence="15 16">Bristol N2</strain>
    </source>
</reference>
<dbReference type="PANTHER" id="PTHR43272:SF33">
    <property type="entry name" value="AMP-BINDING DOMAIN-CONTAINING PROTEIN-RELATED"/>
    <property type="match status" value="1"/>
</dbReference>
<evidence type="ECO:0000256" key="6">
    <source>
        <dbReference type="ARBA" id="ARBA00024469"/>
    </source>
</evidence>
<dbReference type="PROSITE" id="PS00455">
    <property type="entry name" value="AMP_BINDING"/>
    <property type="match status" value="1"/>
</dbReference>